<dbReference type="OrthoDB" id="5105388at2759"/>
<protein>
    <submittedName>
        <fullName evidence="2">Uncharacterized protein</fullName>
    </submittedName>
</protein>
<name>W9NHT9_FUSOX</name>
<evidence type="ECO:0000256" key="1">
    <source>
        <dbReference type="SAM" id="MobiDB-lite"/>
    </source>
</evidence>
<organism evidence="2">
    <name type="scientific">Fusarium oxysporum f. sp. pisi HDV247</name>
    <dbReference type="NCBI Taxonomy" id="1080344"/>
    <lineage>
        <taxon>Eukaryota</taxon>
        <taxon>Fungi</taxon>
        <taxon>Dikarya</taxon>
        <taxon>Ascomycota</taxon>
        <taxon>Pezizomycotina</taxon>
        <taxon>Sordariomycetes</taxon>
        <taxon>Hypocreomycetidae</taxon>
        <taxon>Hypocreales</taxon>
        <taxon>Nectriaceae</taxon>
        <taxon>Fusarium</taxon>
        <taxon>Fusarium oxysporum species complex</taxon>
    </lineage>
</organism>
<dbReference type="AlphaFoldDB" id="W9NHT9"/>
<dbReference type="HOGENOM" id="CLU_095021_0_0_1"/>
<reference evidence="2" key="1">
    <citation type="submission" date="2011-10" db="EMBL/GenBank/DDBJ databases">
        <title>The Genome Sequence of Fusarium oxysporum HDV247.</title>
        <authorList>
            <consortium name="The Broad Institute Genome Sequencing Platform"/>
            <person name="Ma L.-J."/>
            <person name="Gale L.R."/>
            <person name="Schwartz D.C."/>
            <person name="Zhou S."/>
            <person name="Corby-Kistler H."/>
            <person name="Young S.K."/>
            <person name="Zeng Q."/>
            <person name="Gargeya S."/>
            <person name="Fitzgerald M."/>
            <person name="Haas B."/>
            <person name="Abouelleil A."/>
            <person name="Alvarado L."/>
            <person name="Arachchi H.M."/>
            <person name="Berlin A."/>
            <person name="Brown A."/>
            <person name="Chapman S.B."/>
            <person name="Chen Z."/>
            <person name="Dunbar C."/>
            <person name="Freedman E."/>
            <person name="Gearin G."/>
            <person name="Goldberg J."/>
            <person name="Griggs A."/>
            <person name="Gujja S."/>
            <person name="Heiman D."/>
            <person name="Howarth C."/>
            <person name="Larson L."/>
            <person name="Lui A."/>
            <person name="MacDonald P.J.P."/>
            <person name="Montmayeur A."/>
            <person name="Murphy C."/>
            <person name="Neiman D."/>
            <person name="Pearson M."/>
            <person name="Priest M."/>
            <person name="Roberts A."/>
            <person name="Saif S."/>
            <person name="Shea T."/>
            <person name="Shenoy N."/>
            <person name="Sisk P."/>
            <person name="Stolte C."/>
            <person name="Sykes S."/>
            <person name="Wortman J."/>
            <person name="Nusbaum C."/>
            <person name="Birren B."/>
        </authorList>
    </citation>
    <scope>NUCLEOTIDE SEQUENCE [LARGE SCALE GENOMIC DNA]</scope>
    <source>
        <strain evidence="2">HDV247</strain>
    </source>
</reference>
<gene>
    <name evidence="2" type="ORF">FOVG_18939</name>
</gene>
<evidence type="ECO:0000313" key="2">
    <source>
        <dbReference type="EMBL" id="EXA29572.1"/>
    </source>
</evidence>
<feature type="compositionally biased region" description="Basic and acidic residues" evidence="1">
    <location>
        <begin position="1"/>
        <end position="18"/>
    </location>
</feature>
<feature type="region of interest" description="Disordered" evidence="1">
    <location>
        <begin position="1"/>
        <end position="56"/>
    </location>
</feature>
<feature type="compositionally biased region" description="Low complexity" evidence="1">
    <location>
        <begin position="37"/>
        <end position="56"/>
    </location>
</feature>
<sequence length="249" mass="27849">MDVCHAENDQHHRIDKPTLHSLVGPHQRTMPSDELIPVSSAPSSPRPSSIFSCQSSNTDIDSSADTFNNADDELVNRPTTFSAQPPPEAPQAKFLRQQLVFAVILLRKLRRFLGLDPSKLVEESTARRVWIAIEEGNIDAVFTVDTDKIGVLAPEVLDDLRQVSKACSIRDRIFGEVELLKITENLRMYCQDSERAQSLPTTLRYTAAIVYLAFVQALDCGGFVEREKLEVFRPLDLFLQQSPKGSIAI</sequence>
<dbReference type="Proteomes" id="UP000030751">
    <property type="component" value="Unassembled WGS sequence"/>
</dbReference>
<dbReference type="EMBL" id="JH651098">
    <property type="protein sequence ID" value="EXA29572.1"/>
    <property type="molecule type" value="Genomic_DNA"/>
</dbReference>
<reference evidence="2" key="2">
    <citation type="submission" date="2012-05" db="EMBL/GenBank/DDBJ databases">
        <title>Annotation of the Genome Sequence of Fusarium oxysporum HDV247.</title>
        <authorList>
            <consortium name="The Broad Institute Genomics Platform"/>
            <person name="Ma L.-J."/>
            <person name="Corby-Kistler H."/>
            <person name="Broz K."/>
            <person name="Gale L.R."/>
            <person name="Jonkers W."/>
            <person name="O'Donnell K."/>
            <person name="Ploetz R."/>
            <person name="Steinberg C."/>
            <person name="Schwartz D.C."/>
            <person name="VanEtten H."/>
            <person name="Zhou S."/>
            <person name="Young S.K."/>
            <person name="Zeng Q."/>
            <person name="Gargeya S."/>
            <person name="Fitzgerald M."/>
            <person name="Abouelleil A."/>
            <person name="Alvarado L."/>
            <person name="Chapman S.B."/>
            <person name="Gainer-Dewar J."/>
            <person name="Goldberg J."/>
            <person name="Griggs A."/>
            <person name="Gujja S."/>
            <person name="Hansen M."/>
            <person name="Howarth C."/>
            <person name="Imamovic A."/>
            <person name="Ireland A."/>
            <person name="Larimer J."/>
            <person name="McCowan C."/>
            <person name="Murphy C."/>
            <person name="Pearson M."/>
            <person name="Poon T.W."/>
            <person name="Priest M."/>
            <person name="Roberts A."/>
            <person name="Saif S."/>
            <person name="Shea T."/>
            <person name="Sykes S."/>
            <person name="Wortman J."/>
            <person name="Nusbaum C."/>
            <person name="Birren B."/>
        </authorList>
    </citation>
    <scope>NUCLEOTIDE SEQUENCE</scope>
    <source>
        <strain evidence="2">HDV247</strain>
    </source>
</reference>
<accession>W9NHT9</accession>
<proteinExistence type="predicted"/>